<dbReference type="AlphaFoldDB" id="A0A1M6KQM9"/>
<organism evidence="2 3">
    <name type="scientific">Tessaracoccus bendigoensis DSM 12906</name>
    <dbReference type="NCBI Taxonomy" id="1123357"/>
    <lineage>
        <taxon>Bacteria</taxon>
        <taxon>Bacillati</taxon>
        <taxon>Actinomycetota</taxon>
        <taxon>Actinomycetes</taxon>
        <taxon>Propionibacteriales</taxon>
        <taxon>Propionibacteriaceae</taxon>
        <taxon>Tessaracoccus</taxon>
    </lineage>
</organism>
<dbReference type="EMBL" id="FQZG01000062">
    <property type="protein sequence ID" value="SHJ61278.1"/>
    <property type="molecule type" value="Genomic_DNA"/>
</dbReference>
<proteinExistence type="predicted"/>
<accession>A0A1M6KQM9</accession>
<evidence type="ECO:0000313" key="2">
    <source>
        <dbReference type="EMBL" id="SHJ61278.1"/>
    </source>
</evidence>
<dbReference type="Proteomes" id="UP000184512">
    <property type="component" value="Unassembled WGS sequence"/>
</dbReference>
<reference evidence="2 3" key="1">
    <citation type="submission" date="2016-11" db="EMBL/GenBank/DDBJ databases">
        <authorList>
            <person name="Jaros S."/>
            <person name="Januszkiewicz K."/>
            <person name="Wedrychowicz H."/>
        </authorList>
    </citation>
    <scope>NUCLEOTIDE SEQUENCE [LARGE SCALE GENOMIC DNA]</scope>
    <source>
        <strain evidence="2 3">DSM 12906</strain>
    </source>
</reference>
<evidence type="ECO:0000313" key="3">
    <source>
        <dbReference type="Proteomes" id="UP000184512"/>
    </source>
</evidence>
<evidence type="ECO:0000256" key="1">
    <source>
        <dbReference type="SAM" id="MobiDB-lite"/>
    </source>
</evidence>
<dbReference type="STRING" id="1123357.SAMN02745244_02889"/>
<name>A0A1M6KQM9_9ACTN</name>
<feature type="region of interest" description="Disordered" evidence="1">
    <location>
        <begin position="96"/>
        <end position="119"/>
    </location>
</feature>
<dbReference type="OrthoDB" id="9906797at2"/>
<protein>
    <submittedName>
        <fullName evidence="2">Uncharacterized protein</fullName>
    </submittedName>
</protein>
<gene>
    <name evidence="2" type="ORF">SAMN02745244_02889</name>
</gene>
<keyword evidence="3" id="KW-1185">Reference proteome</keyword>
<dbReference type="RefSeq" id="WP_073189545.1">
    <property type="nucleotide sequence ID" value="NZ_FQZG01000062.1"/>
</dbReference>
<sequence length="336" mass="37723">MDDLGTEWDGLESESVSALDSAVSLVNSIAERIRARIARGEPQRGIEEQALGEALVYRIRKLMEMSDEELVNIDPNQQKAFLRRIYKLRRSQIGKNAGEGPKTVPLDEDRNKEPSVVAPPARFRPSDSVVVAAWVRLLELMCRRTNRPLLAQDEATVVRFYLDCELGLPMMTPEDSDILHGFANNGRYWKRDLAKELGQRPGFVSDTITKLVLAARTAIYQFILLAPAGQAVLDRKQMGPLIDLVYGVNKHLTTPQRKLLERAPRHLVQDDDGFLIDVAGLAEDPGPRGAMTIRQTIGELHVAEERYAAQVPSQQHHPPRFRCVAGCDLHRPIEEN</sequence>